<comment type="caution">
    <text evidence="1">The sequence shown here is derived from an EMBL/GenBank/DDBJ whole genome shotgun (WGS) entry which is preliminary data.</text>
</comment>
<organism evidence="1 2">
    <name type="scientific">Limosilactobacillus antri DSM 16041</name>
    <dbReference type="NCBI Taxonomy" id="525309"/>
    <lineage>
        <taxon>Bacteria</taxon>
        <taxon>Bacillati</taxon>
        <taxon>Bacillota</taxon>
        <taxon>Bacilli</taxon>
        <taxon>Lactobacillales</taxon>
        <taxon>Lactobacillaceae</taxon>
        <taxon>Limosilactobacillus</taxon>
    </lineage>
</organism>
<evidence type="ECO:0000313" key="2">
    <source>
        <dbReference type="Proteomes" id="UP000003675"/>
    </source>
</evidence>
<dbReference type="AlphaFoldDB" id="C8P700"/>
<gene>
    <name evidence="1" type="ORF">HMPREF0494_1094</name>
</gene>
<reference evidence="1 2" key="1">
    <citation type="submission" date="2009-09" db="EMBL/GenBank/DDBJ databases">
        <authorList>
            <person name="Qin X."/>
            <person name="Bachman B."/>
            <person name="Battles P."/>
            <person name="Bell A."/>
            <person name="Bess C."/>
            <person name="Bickham C."/>
            <person name="Chaboub L."/>
            <person name="Chen D."/>
            <person name="Coyle M."/>
            <person name="Deiros D.R."/>
            <person name="Dinh H."/>
            <person name="Forbes L."/>
            <person name="Fowler G."/>
            <person name="Francisco L."/>
            <person name="Fu Q."/>
            <person name="Gubbala S."/>
            <person name="Hale W."/>
            <person name="Han Y."/>
            <person name="Hemphill L."/>
            <person name="Highlander S.K."/>
            <person name="Hirani K."/>
            <person name="Hogues M."/>
            <person name="Jackson L."/>
            <person name="Jakkamsetti A."/>
            <person name="Javaid M."/>
            <person name="Jiang H."/>
            <person name="Korchina V."/>
            <person name="Kovar C."/>
            <person name="Lara F."/>
            <person name="Lee S."/>
            <person name="Mata R."/>
            <person name="Mathew T."/>
            <person name="Moen C."/>
            <person name="Morales K."/>
            <person name="Munidasa M."/>
            <person name="Nazareth L."/>
            <person name="Ngo R."/>
            <person name="Nguyen L."/>
            <person name="Okwuonu G."/>
            <person name="Ongeri F."/>
            <person name="Patil S."/>
            <person name="Petrosino J."/>
            <person name="Pham C."/>
            <person name="Pham P."/>
            <person name="Pu L.-L."/>
            <person name="Puazo M."/>
            <person name="Raj R."/>
            <person name="Reid J."/>
            <person name="Rouhana J."/>
            <person name="Saada N."/>
            <person name="Shang Y."/>
            <person name="Simmons D."/>
            <person name="Thornton R."/>
            <person name="Warren J."/>
            <person name="Weissenberger G."/>
            <person name="Zhang J."/>
            <person name="Zhang L."/>
            <person name="Zhou C."/>
            <person name="Zhu D."/>
            <person name="Muzny D."/>
            <person name="Worley K."/>
            <person name="Gibbs R."/>
        </authorList>
    </citation>
    <scope>NUCLEOTIDE SEQUENCE [LARGE SCALE GENOMIC DNA]</scope>
    <source>
        <strain evidence="1 2">DSM 16041</strain>
    </source>
</reference>
<dbReference type="EMBL" id="ACLL01000026">
    <property type="protein sequence ID" value="EEW53660.1"/>
    <property type="molecule type" value="Genomic_DNA"/>
</dbReference>
<dbReference type="HOGENOM" id="CLU_2465033_0_0_9"/>
<name>C8P700_9LACO</name>
<accession>C8P700</accession>
<sequence length="88" mass="9610">MLWLTVQTLTAALFRNISTKIFVRELLDHGHGTGEAPIWRQGCLMLFNHASIVGSGPATICPLSGVTCALRTVSVYLSKYLIKGKHAK</sequence>
<evidence type="ECO:0000313" key="1">
    <source>
        <dbReference type="EMBL" id="EEW53660.1"/>
    </source>
</evidence>
<dbReference type="Proteomes" id="UP000003675">
    <property type="component" value="Unassembled WGS sequence"/>
</dbReference>
<protein>
    <submittedName>
        <fullName evidence="1">Uncharacterized protein</fullName>
    </submittedName>
</protein>
<proteinExistence type="predicted"/>